<name>A0A1X9IAH4_9CAUD</name>
<reference evidence="2 3" key="1">
    <citation type="submission" date="2016-05" db="EMBL/GenBank/DDBJ databases">
        <title>A Novel Xanthomonas Oryzae pv. Oryzae Phage Xoo-sp2 as Possible Biocontrol Agent in Plant.</title>
        <authorList>
            <person name="Dong Z."/>
            <person name="Liu J."/>
            <person name="Peng D."/>
        </authorList>
    </citation>
    <scope>NUCLEOTIDE SEQUENCE [LARGE SCALE GENOMIC DNA]</scope>
</reference>
<protein>
    <submittedName>
        <fullName evidence="2">Major head protein</fullName>
    </submittedName>
</protein>
<gene>
    <name evidence="2" type="ORF">Xoosp2_32</name>
</gene>
<evidence type="ECO:0000313" key="2">
    <source>
        <dbReference type="EMBL" id="ANT45254.1"/>
    </source>
</evidence>
<dbReference type="NCBIfam" id="NF045672">
    <property type="entry name" value="MCP_gp7_epsi_15"/>
    <property type="match status" value="1"/>
</dbReference>
<sequence>MSSVTLAESAKLAQDELVAGVIENVITVNELYELLPFDGIDGNALAYNRENVLGDVQMAGVGSTITAKAPATFTQVTSTLTTIIGDAEVNGLIQATRSGDGNDQTAVQVASKAKSCGRKYQDQMVNGDGTANNMTGLFGLVAAGQTITANNGAANGAALSFEDLDALIDLVTDKDGQVDYLMMHGRTRRKYLALLRSLGGTSPADVYTMASGRQVPAYRGIPLFRNDWIPINQTQGSASNATSVFAGTFDDGSRTHGIAGLTAERQAGMHIKYVGEKEDADESITRISWYCGLALFSEKGLAVLKGVIPG</sequence>
<dbReference type="InterPro" id="IPR048813">
    <property type="entry name" value="GP7-like"/>
</dbReference>
<evidence type="ECO:0000259" key="1">
    <source>
        <dbReference type="Pfam" id="PF19307"/>
    </source>
</evidence>
<organism evidence="2 3">
    <name type="scientific">Xanthomonas phage Xoo-sp2</name>
    <dbReference type="NCBI Taxonomy" id="1852622"/>
    <lineage>
        <taxon>Viruses</taxon>
        <taxon>Duplodnaviria</taxon>
        <taxon>Heunggongvirae</taxon>
        <taxon>Uroviricota</taxon>
        <taxon>Caudoviricetes</taxon>
        <taxon>Mesyanzhinovviridae</taxon>
        <taxon>Bradleyvirinae</taxon>
        <taxon>Xooduovirus</taxon>
        <taxon>Xooduovirus Xoosp2</taxon>
    </lineage>
</organism>
<dbReference type="EMBL" id="KX241618">
    <property type="protein sequence ID" value="ANT45254.1"/>
    <property type="molecule type" value="Genomic_DNA"/>
</dbReference>
<dbReference type="SUPFAM" id="SSF56563">
    <property type="entry name" value="Major capsid protein gp5"/>
    <property type="match status" value="1"/>
</dbReference>
<dbReference type="InterPro" id="IPR045641">
    <property type="entry name" value="SrpI-like"/>
</dbReference>
<accession>A0A1X9IAH4</accession>
<feature type="domain" description="Type 2A encapsulin shell protein SrpI-like" evidence="1">
    <location>
        <begin position="132"/>
        <end position="307"/>
    </location>
</feature>
<keyword evidence="3" id="KW-1185">Reference proteome</keyword>
<proteinExistence type="predicted"/>
<evidence type="ECO:0000313" key="3">
    <source>
        <dbReference type="Proteomes" id="UP000223047"/>
    </source>
</evidence>
<dbReference type="Proteomes" id="UP000223047">
    <property type="component" value="Segment"/>
</dbReference>
<dbReference type="Pfam" id="PF19307">
    <property type="entry name" value="SrpI-like"/>
    <property type="match status" value="1"/>
</dbReference>